<evidence type="ECO:0000313" key="9">
    <source>
        <dbReference type="Proteomes" id="UP001274830"/>
    </source>
</evidence>
<reference evidence="8" key="1">
    <citation type="submission" date="2023-07" db="EMBL/GenBank/DDBJ databases">
        <title>Black Yeasts Isolated from many extreme environments.</title>
        <authorList>
            <person name="Coleine C."/>
            <person name="Stajich J.E."/>
            <person name="Selbmann L."/>
        </authorList>
    </citation>
    <scope>NUCLEOTIDE SEQUENCE</scope>
    <source>
        <strain evidence="8">CCFEE 5485</strain>
    </source>
</reference>
<gene>
    <name evidence="8" type="ORF">LTR78_009403</name>
</gene>
<evidence type="ECO:0000256" key="3">
    <source>
        <dbReference type="ARBA" id="ARBA00012741"/>
    </source>
</evidence>
<dbReference type="AlphaFoldDB" id="A0AAE0TTK7"/>
<keyword evidence="4" id="KW-0325">Glycoprotein</keyword>
<keyword evidence="9" id="KW-1185">Reference proteome</keyword>
<dbReference type="Proteomes" id="UP001274830">
    <property type="component" value="Unassembled WGS sequence"/>
</dbReference>
<dbReference type="EMBL" id="JAUTXT010000052">
    <property type="protein sequence ID" value="KAK3670711.1"/>
    <property type="molecule type" value="Genomic_DNA"/>
</dbReference>
<dbReference type="InterPro" id="IPR013780">
    <property type="entry name" value="Glyco_hydro_b"/>
</dbReference>
<comment type="caution">
    <text evidence="8">The sequence shown here is derived from an EMBL/GenBank/DDBJ whole genome shotgun (WGS) entry which is preliminary data.</text>
</comment>
<dbReference type="EC" id="3.2.1.20" evidence="3"/>
<dbReference type="CDD" id="cd14752">
    <property type="entry name" value="GH31_N"/>
    <property type="match status" value="1"/>
</dbReference>
<dbReference type="Gene3D" id="2.60.40.1180">
    <property type="entry name" value="Golgi alpha-mannosidase II"/>
    <property type="match status" value="2"/>
</dbReference>
<dbReference type="InterPro" id="IPR017853">
    <property type="entry name" value="GH"/>
</dbReference>
<dbReference type="CDD" id="cd06602">
    <property type="entry name" value="GH31_MGAM_SI_GAA"/>
    <property type="match status" value="1"/>
</dbReference>
<feature type="compositionally biased region" description="Low complexity" evidence="5">
    <location>
        <begin position="1076"/>
        <end position="1088"/>
    </location>
</feature>
<protein>
    <recommendedName>
        <fullName evidence="3">alpha-glucosidase</fullName>
        <ecNumber evidence="3">3.2.1.20</ecNumber>
    </recommendedName>
</protein>
<dbReference type="InterPro" id="IPR011013">
    <property type="entry name" value="Gal_mutarotase_sf_dom"/>
</dbReference>
<dbReference type="PANTHER" id="PTHR22762:SF133">
    <property type="entry name" value="P-TYPE DOMAIN-CONTAINING PROTEIN"/>
    <property type="match status" value="1"/>
</dbReference>
<dbReference type="GO" id="GO:0005975">
    <property type="term" value="P:carbohydrate metabolic process"/>
    <property type="evidence" value="ECO:0007669"/>
    <property type="project" value="InterPro"/>
</dbReference>
<evidence type="ECO:0000313" key="8">
    <source>
        <dbReference type="EMBL" id="KAK3670711.1"/>
    </source>
</evidence>
<dbReference type="SUPFAM" id="SSF74650">
    <property type="entry name" value="Galactose mutarotase-like"/>
    <property type="match status" value="1"/>
</dbReference>
<dbReference type="Pfam" id="PF21365">
    <property type="entry name" value="Glyco_hydro_31_3rd"/>
    <property type="match status" value="1"/>
</dbReference>
<dbReference type="Gene3D" id="3.20.20.80">
    <property type="entry name" value="Glycosidases"/>
    <property type="match status" value="2"/>
</dbReference>
<sequence length="1108" mass="121731">MKIGFPRSNVKAYSMIFRNKLLLRPGGVCGEPAMTPKYFCSNCFSRVQSDQSVFGPAIISDRSQSWARYSKWLAFASTKAYVLASLYVELLKLDEAIRKQCRTSKRTGQKPQFPPAFPPTPILPPSINYAPSVTPNVMDKTAPNAQTVCPGYKASNVQESSSGVKADLSLAGQACNVYGNEITNLILDVQYQSQQRLAVRIYPKYLAASNQSQYILSPTLVAQGNVESGASKSKSDLIFTWSNDPSFHFKISRAGSGEVIFDTYGHKIVFEDQFLELVTNMVPQYNIYGLGEGLRGFRIPNNYTQTMWNAYNLDNDQILDVNAHGVHPVYVETRYANGTSTSHGVYARNAHGQEWLMRDTTVSYRAIGGSFDLYFFSGSTAKQVISQYQTGVINTPYLPAYWHLGFLQVRWGYQNWSNLQEVVDLYADQNIQLEAIMNDLDYLKMNRDFTNNPGHYDLAEGAAFLERLHANGQYYLPILDPNIYVPDPTNASDAYSTYDAGAAVDAYIHNGNDSFYVGVEWPGFSVFPSFITTQAQSFWTEQIVAFHKLISFDGFWLDVNDAVSYCTGSCGQNMIEENPIHVPFALPGDPNTSIAVDYRYPEMFNITNATEAASASSAMMSQSLAYPTPSVTPTPVLARTIPTPGIRNLNFPPYAINNFLPGHSLVKEVISPNATHPDGPYNSTEYELHNLYGHVSGRATYNALKEVFTGKRPFFINRSTFAGSGNFSGHWGGDTNSMWGDMYFGIPQALQFSIFGIPYFGVETCGFNGNADMELCTRWMQLSAWFPMYRNHNNRNTIAQEAYRWSTTAEATRRIMNIRYSLAPYTYTLFHKANVAGETVLRALAWEFPNDASLKAVETQFMSGPAILVTPVLAPLATTVQGVFPGIADGTNWYDWYTFQKIHAAAGENKTQDAPLVHQPVAIRGGYIIPIQKAGNTTKTSRMNPWSLVVALDKDGQASGELYLDDGITLNPSQTKNVQFMYANNTLKATVSGNYNDNIPLANVTIAGYSGQVKSVSVNGVPASKAQAQSGNGNVLYITGLQDATSKGVYNSDLTIQLQGAGSSGSASATSTLSSKVSSSQKSSATASNAGGYHGSHSAWGPSSAGGW</sequence>
<dbReference type="InterPro" id="IPR000322">
    <property type="entry name" value="Glyco_hydro_31_TIM"/>
</dbReference>
<dbReference type="PANTHER" id="PTHR22762">
    <property type="entry name" value="ALPHA-GLUCOSIDASE"/>
    <property type="match status" value="1"/>
</dbReference>
<dbReference type="InterPro" id="IPR048395">
    <property type="entry name" value="Glyco_hydro_31_C"/>
</dbReference>
<organism evidence="8 9">
    <name type="scientific">Recurvomyces mirabilis</name>
    <dbReference type="NCBI Taxonomy" id="574656"/>
    <lineage>
        <taxon>Eukaryota</taxon>
        <taxon>Fungi</taxon>
        <taxon>Dikarya</taxon>
        <taxon>Ascomycota</taxon>
        <taxon>Pezizomycotina</taxon>
        <taxon>Dothideomycetes</taxon>
        <taxon>Dothideomycetidae</taxon>
        <taxon>Mycosphaerellales</taxon>
        <taxon>Teratosphaeriaceae</taxon>
        <taxon>Recurvomyces</taxon>
    </lineage>
</organism>
<accession>A0AAE0TTK7</accession>
<dbReference type="GO" id="GO:0004558">
    <property type="term" value="F:alpha-1,4-glucosidase activity"/>
    <property type="evidence" value="ECO:0007669"/>
    <property type="project" value="UniProtKB-EC"/>
</dbReference>
<evidence type="ECO:0000259" key="7">
    <source>
        <dbReference type="Pfam" id="PF21365"/>
    </source>
</evidence>
<comment type="similarity">
    <text evidence="2">Belongs to the glycosyl hydrolase 31 family.</text>
</comment>
<proteinExistence type="inferred from homology"/>
<dbReference type="Gene3D" id="2.60.40.1760">
    <property type="entry name" value="glycosyl hydrolase (family 31)"/>
    <property type="match status" value="1"/>
</dbReference>
<dbReference type="SUPFAM" id="SSF51445">
    <property type="entry name" value="(Trans)glycosidases"/>
    <property type="match status" value="1"/>
</dbReference>
<feature type="domain" description="Glycoside hydrolase family 31 TIM barrel" evidence="6">
    <location>
        <begin position="396"/>
        <end position="829"/>
    </location>
</feature>
<dbReference type="SUPFAM" id="SSF51011">
    <property type="entry name" value="Glycosyl hydrolase domain"/>
    <property type="match status" value="1"/>
</dbReference>
<feature type="region of interest" description="Disordered" evidence="5">
    <location>
        <begin position="1076"/>
        <end position="1108"/>
    </location>
</feature>
<dbReference type="Pfam" id="PF01055">
    <property type="entry name" value="Glyco_hydro_31_2nd"/>
    <property type="match status" value="1"/>
</dbReference>
<evidence type="ECO:0000256" key="5">
    <source>
        <dbReference type="SAM" id="MobiDB-lite"/>
    </source>
</evidence>
<dbReference type="GO" id="GO:0030246">
    <property type="term" value="F:carbohydrate binding"/>
    <property type="evidence" value="ECO:0007669"/>
    <property type="project" value="InterPro"/>
</dbReference>
<name>A0AAE0TTK7_9PEZI</name>
<evidence type="ECO:0000256" key="4">
    <source>
        <dbReference type="ARBA" id="ARBA00023180"/>
    </source>
</evidence>
<evidence type="ECO:0000256" key="2">
    <source>
        <dbReference type="ARBA" id="ARBA00007806"/>
    </source>
</evidence>
<comment type="catalytic activity">
    <reaction evidence="1">
        <text>Hydrolysis of terminal, non-reducing (1-&gt;4)-linked alpha-D-glucose residues with release of alpha-D-glucose.</text>
        <dbReference type="EC" id="3.2.1.20"/>
    </reaction>
</comment>
<evidence type="ECO:0000256" key="1">
    <source>
        <dbReference type="ARBA" id="ARBA00001657"/>
    </source>
</evidence>
<evidence type="ECO:0000259" key="6">
    <source>
        <dbReference type="Pfam" id="PF01055"/>
    </source>
</evidence>
<feature type="domain" description="Glycosyl hydrolase family 31 C-terminal" evidence="7">
    <location>
        <begin position="837"/>
        <end position="929"/>
    </location>
</feature>